<dbReference type="RefSeq" id="WP_369328210.1">
    <property type="nucleotide sequence ID" value="NZ_JAULBC010000001.1"/>
</dbReference>
<gene>
    <name evidence="1" type="ORF">QTN47_04865</name>
</gene>
<dbReference type="Pfam" id="PF07606">
    <property type="entry name" value="DUF1569"/>
    <property type="match status" value="1"/>
</dbReference>
<proteinExistence type="predicted"/>
<sequence length="147" mass="17508">MQTVFDNYTRNELIRRINTLSESNTAQWGKMNVYQMIKHCRLWEEMALGKTQYKRVLMGRIFGKMAMRSLLKDEQPIRRNSPTIPELVIKETGDVTDEKKKWIALIEEYAHISNIELMHPFFGKMNMEQTGYLAYKHTDHHLRQFNA</sequence>
<dbReference type="Gene3D" id="1.20.120.450">
    <property type="entry name" value="dinb family like domain"/>
    <property type="match status" value="1"/>
</dbReference>
<dbReference type="InterPro" id="IPR011463">
    <property type="entry name" value="DUF1569"/>
</dbReference>
<dbReference type="InterPro" id="IPR034660">
    <property type="entry name" value="DinB/YfiT-like"/>
</dbReference>
<reference evidence="1 2" key="1">
    <citation type="submission" date="2023-07" db="EMBL/GenBank/DDBJ databases">
        <authorList>
            <person name="Lian W.-H."/>
        </authorList>
    </citation>
    <scope>NUCLEOTIDE SEQUENCE [LARGE SCALE GENOMIC DNA]</scope>
    <source>
        <strain evidence="1 2">SYSU DXS3180</strain>
    </source>
</reference>
<evidence type="ECO:0000313" key="2">
    <source>
        <dbReference type="Proteomes" id="UP001560573"/>
    </source>
</evidence>
<dbReference type="Proteomes" id="UP001560573">
    <property type="component" value="Unassembled WGS sequence"/>
</dbReference>
<protein>
    <submittedName>
        <fullName evidence="1">DUF1569 domain-containing protein</fullName>
    </submittedName>
</protein>
<dbReference type="EMBL" id="JAULBC010000001">
    <property type="protein sequence ID" value="MEX6686813.1"/>
    <property type="molecule type" value="Genomic_DNA"/>
</dbReference>
<comment type="caution">
    <text evidence="1">The sequence shown here is derived from an EMBL/GenBank/DDBJ whole genome shotgun (WGS) entry which is preliminary data.</text>
</comment>
<accession>A0ABV3ZAD8</accession>
<name>A0ABV3ZAD8_9BACT</name>
<organism evidence="1 2">
    <name type="scientific">Danxiaibacter flavus</name>
    <dbReference type="NCBI Taxonomy" id="3049108"/>
    <lineage>
        <taxon>Bacteria</taxon>
        <taxon>Pseudomonadati</taxon>
        <taxon>Bacteroidota</taxon>
        <taxon>Chitinophagia</taxon>
        <taxon>Chitinophagales</taxon>
        <taxon>Chitinophagaceae</taxon>
        <taxon>Danxiaibacter</taxon>
    </lineage>
</organism>
<keyword evidence="2" id="KW-1185">Reference proteome</keyword>
<evidence type="ECO:0000313" key="1">
    <source>
        <dbReference type="EMBL" id="MEX6686813.1"/>
    </source>
</evidence>